<evidence type="ECO:0000256" key="1">
    <source>
        <dbReference type="SAM" id="MobiDB-lite"/>
    </source>
</evidence>
<name>A0A7Y9XX84_9SPHN</name>
<dbReference type="AlphaFoldDB" id="A0A7Y9XX84"/>
<sequence>MANRMVLAVALTLAACTSSGGGEVSSTPTPPPAETPYGVTRVLSETDARRLLENKGVTLQWIDWNTRGTAIVEPAEDAYWHLRAAQSEAGGPGRVFLDGDIVEIGEGYFTFDGTVRITDTPDRGRNCEADKTWHFAVTQNRPYYRLREFEWCDGLTDYVDIYF</sequence>
<evidence type="ECO:0000313" key="3">
    <source>
        <dbReference type="EMBL" id="NYH96269.1"/>
    </source>
</evidence>
<protein>
    <recommendedName>
        <fullName evidence="5">Lipoprotein</fullName>
    </recommendedName>
</protein>
<feature type="signal peptide" evidence="2">
    <location>
        <begin position="1"/>
        <end position="21"/>
    </location>
</feature>
<proteinExistence type="predicted"/>
<evidence type="ECO:0000256" key="2">
    <source>
        <dbReference type="SAM" id="SignalP"/>
    </source>
</evidence>
<dbReference type="Proteomes" id="UP000522081">
    <property type="component" value="Unassembled WGS sequence"/>
</dbReference>
<dbReference type="EMBL" id="JACBZF010000004">
    <property type="protein sequence ID" value="NYH96269.1"/>
    <property type="molecule type" value="Genomic_DNA"/>
</dbReference>
<dbReference type="RefSeq" id="WP_179408089.1">
    <property type="nucleotide sequence ID" value="NZ_BMGF01000004.1"/>
</dbReference>
<reference evidence="3 4" key="1">
    <citation type="submission" date="2020-07" db="EMBL/GenBank/DDBJ databases">
        <title>Genomic Encyclopedia of Type Strains, Phase IV (KMG-IV): sequencing the most valuable type-strain genomes for metagenomic binning, comparative biology and taxonomic classification.</title>
        <authorList>
            <person name="Goeker M."/>
        </authorList>
    </citation>
    <scope>NUCLEOTIDE SEQUENCE [LARGE SCALE GENOMIC DNA]</scope>
    <source>
        <strain evidence="3 4">DSM 29043</strain>
    </source>
</reference>
<evidence type="ECO:0000313" key="4">
    <source>
        <dbReference type="Proteomes" id="UP000522081"/>
    </source>
</evidence>
<keyword evidence="4" id="KW-1185">Reference proteome</keyword>
<feature type="chain" id="PRO_5031509133" description="Lipoprotein" evidence="2">
    <location>
        <begin position="22"/>
        <end position="163"/>
    </location>
</feature>
<accession>A0A7Y9XX84</accession>
<keyword evidence="2" id="KW-0732">Signal</keyword>
<gene>
    <name evidence="3" type="ORF">FHS75_002601</name>
</gene>
<comment type="caution">
    <text evidence="3">The sequence shown here is derived from an EMBL/GenBank/DDBJ whole genome shotgun (WGS) entry which is preliminary data.</text>
</comment>
<organism evidence="3 4">
    <name type="scientific">Novosphingobium marinum</name>
    <dbReference type="NCBI Taxonomy" id="1514948"/>
    <lineage>
        <taxon>Bacteria</taxon>
        <taxon>Pseudomonadati</taxon>
        <taxon>Pseudomonadota</taxon>
        <taxon>Alphaproteobacteria</taxon>
        <taxon>Sphingomonadales</taxon>
        <taxon>Sphingomonadaceae</taxon>
        <taxon>Novosphingobium</taxon>
    </lineage>
</organism>
<dbReference type="PROSITE" id="PS51257">
    <property type="entry name" value="PROKAR_LIPOPROTEIN"/>
    <property type="match status" value="1"/>
</dbReference>
<evidence type="ECO:0008006" key="5">
    <source>
        <dbReference type="Google" id="ProtNLM"/>
    </source>
</evidence>
<feature type="region of interest" description="Disordered" evidence="1">
    <location>
        <begin position="18"/>
        <end position="38"/>
    </location>
</feature>